<keyword evidence="1" id="KW-0812">Transmembrane</keyword>
<evidence type="ECO:0000313" key="2">
    <source>
        <dbReference type="EMBL" id="GIH99376.1"/>
    </source>
</evidence>
<dbReference type="RefSeq" id="WP_203873844.1">
    <property type="nucleotide sequence ID" value="NZ_BOOK01000008.1"/>
</dbReference>
<dbReference type="Proteomes" id="UP000634476">
    <property type="component" value="Unassembled WGS sequence"/>
</dbReference>
<keyword evidence="1" id="KW-0472">Membrane</keyword>
<feature type="transmembrane region" description="Helical" evidence="1">
    <location>
        <begin position="114"/>
        <end position="135"/>
    </location>
</feature>
<proteinExistence type="predicted"/>
<keyword evidence="3" id="KW-1185">Reference proteome</keyword>
<reference evidence="2" key="1">
    <citation type="submission" date="2021-01" db="EMBL/GenBank/DDBJ databases">
        <title>Whole genome shotgun sequence of Planobispora takensis NBRC 109077.</title>
        <authorList>
            <person name="Komaki H."/>
            <person name="Tamura T."/>
        </authorList>
    </citation>
    <scope>NUCLEOTIDE SEQUENCE</scope>
    <source>
        <strain evidence="2">NBRC 109077</strain>
    </source>
</reference>
<dbReference type="EMBL" id="BOOK01000008">
    <property type="protein sequence ID" value="GIH99376.1"/>
    <property type="molecule type" value="Genomic_DNA"/>
</dbReference>
<dbReference type="AlphaFoldDB" id="A0A8J3WTY9"/>
<protein>
    <submittedName>
        <fullName evidence="2">Uncharacterized protein</fullName>
    </submittedName>
</protein>
<feature type="transmembrane region" description="Helical" evidence="1">
    <location>
        <begin position="141"/>
        <end position="163"/>
    </location>
</feature>
<keyword evidence="1" id="KW-1133">Transmembrane helix</keyword>
<name>A0A8J3WTY9_9ACTN</name>
<sequence>MGGIIYGTFLMALFVILVVTIVGVVSTEVRTAFGHEGTPGVATVLSCEPHTVGSGRSRRTNYDCEARFVFDDPSRPPIVIDTVPEAEVGQVFPGVLTAEGDRVLPTGEFGRWRAVLVPAGLGLGLAATVFFGAIMTGSRKAIIVTGVLMLPFLAVVIIAGIAVA</sequence>
<gene>
    <name evidence="2" type="ORF">Pta02_13850</name>
</gene>
<accession>A0A8J3WTY9</accession>
<comment type="caution">
    <text evidence="2">The sequence shown here is derived from an EMBL/GenBank/DDBJ whole genome shotgun (WGS) entry which is preliminary data.</text>
</comment>
<evidence type="ECO:0000313" key="3">
    <source>
        <dbReference type="Proteomes" id="UP000634476"/>
    </source>
</evidence>
<feature type="transmembrane region" description="Helical" evidence="1">
    <location>
        <begin position="6"/>
        <end position="25"/>
    </location>
</feature>
<organism evidence="2 3">
    <name type="scientific">Planobispora takensis</name>
    <dbReference type="NCBI Taxonomy" id="1367882"/>
    <lineage>
        <taxon>Bacteria</taxon>
        <taxon>Bacillati</taxon>
        <taxon>Actinomycetota</taxon>
        <taxon>Actinomycetes</taxon>
        <taxon>Streptosporangiales</taxon>
        <taxon>Streptosporangiaceae</taxon>
        <taxon>Planobispora</taxon>
    </lineage>
</organism>
<evidence type="ECO:0000256" key="1">
    <source>
        <dbReference type="SAM" id="Phobius"/>
    </source>
</evidence>